<sequence>MRTTVSFLSFIILLMILGSCNDDNQRSYVQYYHPKPGVMFASNSTAGTARNPAHGQPGHRCDIAVGDPLPVSASLPATSKDLPVIPQPAGNLATQIPPPIISQNSLTPAAGINPAHGKPGHRCDIAVGAPLNSSPAATSAITTTLPTGALPKLNPAHGLPGHRCDIAVGVPLNAPPGKTNPSTPVKPAVTKTLSREDSLAIWNSLPMDSTGARLNPAHGQTGHDCSIAVGKPLKQPG</sequence>
<evidence type="ECO:0000256" key="1">
    <source>
        <dbReference type="SAM" id="MobiDB-lite"/>
    </source>
</evidence>
<feature type="region of interest" description="Disordered" evidence="1">
    <location>
        <begin position="216"/>
        <end position="237"/>
    </location>
</feature>
<gene>
    <name evidence="3" type="ORF">SAMN02745131_02621</name>
</gene>
<evidence type="ECO:0000256" key="2">
    <source>
        <dbReference type="SAM" id="SignalP"/>
    </source>
</evidence>
<accession>A0A1M5BKG2</accession>
<dbReference type="OrthoDB" id="678557at2"/>
<dbReference type="EMBL" id="FQUU01000010">
    <property type="protein sequence ID" value="SHF42875.1"/>
    <property type="molecule type" value="Genomic_DNA"/>
</dbReference>
<protein>
    <submittedName>
        <fullName evidence="3">Uncharacterized protein</fullName>
    </submittedName>
</protein>
<proteinExistence type="predicted"/>
<dbReference type="RefSeq" id="WP_072835786.1">
    <property type="nucleotide sequence ID" value="NZ_FQUU01000010.1"/>
</dbReference>
<keyword evidence="4" id="KW-1185">Reference proteome</keyword>
<dbReference type="AlphaFoldDB" id="A0A1M5BKG2"/>
<evidence type="ECO:0000313" key="4">
    <source>
        <dbReference type="Proteomes" id="UP000184048"/>
    </source>
</evidence>
<feature type="signal peptide" evidence="2">
    <location>
        <begin position="1"/>
        <end position="21"/>
    </location>
</feature>
<reference evidence="3 4" key="1">
    <citation type="submission" date="2016-11" db="EMBL/GenBank/DDBJ databases">
        <authorList>
            <person name="Jaros S."/>
            <person name="Januszkiewicz K."/>
            <person name="Wedrychowicz H."/>
        </authorList>
    </citation>
    <scope>NUCLEOTIDE SEQUENCE [LARGE SCALE GENOMIC DNA]</scope>
    <source>
        <strain evidence="3 4">DSM 18119</strain>
    </source>
</reference>
<evidence type="ECO:0000313" key="3">
    <source>
        <dbReference type="EMBL" id="SHF42875.1"/>
    </source>
</evidence>
<organism evidence="3 4">
    <name type="scientific">Flavisolibacter ginsengisoli DSM 18119</name>
    <dbReference type="NCBI Taxonomy" id="1121884"/>
    <lineage>
        <taxon>Bacteria</taxon>
        <taxon>Pseudomonadati</taxon>
        <taxon>Bacteroidota</taxon>
        <taxon>Chitinophagia</taxon>
        <taxon>Chitinophagales</taxon>
        <taxon>Chitinophagaceae</taxon>
        <taxon>Flavisolibacter</taxon>
    </lineage>
</organism>
<feature type="chain" id="PRO_5009909082" evidence="2">
    <location>
        <begin position="22"/>
        <end position="237"/>
    </location>
</feature>
<dbReference type="Proteomes" id="UP000184048">
    <property type="component" value="Unassembled WGS sequence"/>
</dbReference>
<keyword evidence="2" id="KW-0732">Signal</keyword>
<dbReference type="STRING" id="1121884.SAMN02745131_02621"/>
<dbReference type="PROSITE" id="PS51257">
    <property type="entry name" value="PROKAR_LIPOPROTEIN"/>
    <property type="match status" value="1"/>
</dbReference>
<name>A0A1M5BKG2_9BACT</name>